<gene>
    <name evidence="2" type="ORF">FA13DRAFT_1641001</name>
</gene>
<dbReference type="PANTHER" id="PTHR34605">
    <property type="entry name" value="PHAGE_INTEGRASE DOMAIN-CONTAINING PROTEIN"/>
    <property type="match status" value="1"/>
</dbReference>
<reference evidence="2 3" key="1">
    <citation type="journal article" date="2019" name="Nat. Ecol. Evol.">
        <title>Megaphylogeny resolves global patterns of mushroom evolution.</title>
        <authorList>
            <person name="Varga T."/>
            <person name="Krizsan K."/>
            <person name="Foldi C."/>
            <person name="Dima B."/>
            <person name="Sanchez-Garcia M."/>
            <person name="Sanchez-Ramirez S."/>
            <person name="Szollosi G.J."/>
            <person name="Szarkandi J.G."/>
            <person name="Papp V."/>
            <person name="Albert L."/>
            <person name="Andreopoulos W."/>
            <person name="Angelini C."/>
            <person name="Antonin V."/>
            <person name="Barry K.W."/>
            <person name="Bougher N.L."/>
            <person name="Buchanan P."/>
            <person name="Buyck B."/>
            <person name="Bense V."/>
            <person name="Catcheside P."/>
            <person name="Chovatia M."/>
            <person name="Cooper J."/>
            <person name="Damon W."/>
            <person name="Desjardin D."/>
            <person name="Finy P."/>
            <person name="Geml J."/>
            <person name="Haridas S."/>
            <person name="Hughes K."/>
            <person name="Justo A."/>
            <person name="Karasinski D."/>
            <person name="Kautmanova I."/>
            <person name="Kiss B."/>
            <person name="Kocsube S."/>
            <person name="Kotiranta H."/>
            <person name="LaButti K.M."/>
            <person name="Lechner B.E."/>
            <person name="Liimatainen K."/>
            <person name="Lipzen A."/>
            <person name="Lukacs Z."/>
            <person name="Mihaltcheva S."/>
            <person name="Morgado L.N."/>
            <person name="Niskanen T."/>
            <person name="Noordeloos M.E."/>
            <person name="Ohm R.A."/>
            <person name="Ortiz-Santana B."/>
            <person name="Ovrebo C."/>
            <person name="Racz N."/>
            <person name="Riley R."/>
            <person name="Savchenko A."/>
            <person name="Shiryaev A."/>
            <person name="Soop K."/>
            <person name="Spirin V."/>
            <person name="Szebenyi C."/>
            <person name="Tomsovsky M."/>
            <person name="Tulloss R.E."/>
            <person name="Uehling J."/>
            <person name="Grigoriev I.V."/>
            <person name="Vagvolgyi C."/>
            <person name="Papp T."/>
            <person name="Martin F.M."/>
            <person name="Miettinen O."/>
            <person name="Hibbett D.S."/>
            <person name="Nagy L.G."/>
        </authorList>
    </citation>
    <scope>NUCLEOTIDE SEQUENCE [LARGE SCALE GENOMIC DNA]</scope>
    <source>
        <strain evidence="2 3">FP101781</strain>
    </source>
</reference>
<evidence type="ECO:0000256" key="1">
    <source>
        <dbReference type="ARBA" id="ARBA00023172"/>
    </source>
</evidence>
<comment type="caution">
    <text evidence="2">The sequence shown here is derived from an EMBL/GenBank/DDBJ whole genome shotgun (WGS) entry which is preliminary data.</text>
</comment>
<evidence type="ECO:0008006" key="4">
    <source>
        <dbReference type="Google" id="ProtNLM"/>
    </source>
</evidence>
<organism evidence="2 3">
    <name type="scientific">Coprinellus micaceus</name>
    <name type="common">Glistening ink-cap mushroom</name>
    <name type="synonym">Coprinus micaceus</name>
    <dbReference type="NCBI Taxonomy" id="71717"/>
    <lineage>
        <taxon>Eukaryota</taxon>
        <taxon>Fungi</taxon>
        <taxon>Dikarya</taxon>
        <taxon>Basidiomycota</taxon>
        <taxon>Agaricomycotina</taxon>
        <taxon>Agaricomycetes</taxon>
        <taxon>Agaricomycetidae</taxon>
        <taxon>Agaricales</taxon>
        <taxon>Agaricineae</taxon>
        <taxon>Psathyrellaceae</taxon>
        <taxon>Coprinellus</taxon>
    </lineage>
</organism>
<dbReference type="GO" id="GO:0003677">
    <property type="term" value="F:DNA binding"/>
    <property type="evidence" value="ECO:0007669"/>
    <property type="project" value="InterPro"/>
</dbReference>
<protein>
    <recommendedName>
        <fullName evidence="4">Tyr recombinase domain-containing protein</fullName>
    </recommendedName>
</protein>
<dbReference type="OrthoDB" id="3254696at2759"/>
<dbReference type="SUPFAM" id="SSF56349">
    <property type="entry name" value="DNA breaking-rejoining enzymes"/>
    <property type="match status" value="1"/>
</dbReference>
<dbReference type="AlphaFoldDB" id="A0A4Y7SLI8"/>
<keyword evidence="1" id="KW-0233">DNA recombination</keyword>
<dbReference type="InterPro" id="IPR011010">
    <property type="entry name" value="DNA_brk_join_enz"/>
</dbReference>
<proteinExistence type="predicted"/>
<dbReference type="InterPro" id="IPR052925">
    <property type="entry name" value="Phage_Integrase-like_Recomb"/>
</dbReference>
<accession>A0A4Y7SLI8</accession>
<sequence length="425" mass="46916">MRLIFDPTVLRPDCPADMQLCVWHPVMQGLDWEDVPGAVAERVYDVQFVSVTPGARSLYGSAIRVYHTHLDLRNPPIPESLRAPTSTAITLDFVASCAGIYSGSAVRNFVYGVKKWHVVHCLSWRVDEAQLSNTMVAAERLAPATSRRPQRQPVTVDWLEAVIAAADPTSPFDAAVVACLTTTFWSVSRLGEFVVPSAAKFDPAVHIKHCDVTEDVQDGRLGLQVTTFRIPWTKVSRSEGETVQWSCQAGVADPQAALCRHFTVNNPTPQEHLFLYKGANGRRSPLSRTKSMRCINELAVAVSREPVKGHSLRIGGVLVYLLLCGISFEVVKIMGRWSSDAFQVYLREHRYILAPYLQASLSLSRSQGLPCQAVPVSHAVGESSLLEFGGVLLRTTRREATPMLVGLCAHWTPTQIRSGFRVEAN</sequence>
<dbReference type="PANTHER" id="PTHR34605:SF3">
    <property type="entry name" value="P CELL-TYPE AGGLUTINATION PROTEIN MAP4-LIKE-RELATED"/>
    <property type="match status" value="1"/>
</dbReference>
<name>A0A4Y7SLI8_COPMI</name>
<dbReference type="STRING" id="71717.A0A4Y7SLI8"/>
<dbReference type="GO" id="GO:0015074">
    <property type="term" value="P:DNA integration"/>
    <property type="evidence" value="ECO:0007669"/>
    <property type="project" value="InterPro"/>
</dbReference>
<dbReference type="InterPro" id="IPR013762">
    <property type="entry name" value="Integrase-like_cat_sf"/>
</dbReference>
<evidence type="ECO:0000313" key="2">
    <source>
        <dbReference type="EMBL" id="TEB22705.1"/>
    </source>
</evidence>
<keyword evidence="3" id="KW-1185">Reference proteome</keyword>
<dbReference type="Proteomes" id="UP000298030">
    <property type="component" value="Unassembled WGS sequence"/>
</dbReference>
<dbReference type="Gene3D" id="1.10.443.10">
    <property type="entry name" value="Intergrase catalytic core"/>
    <property type="match status" value="1"/>
</dbReference>
<dbReference type="GO" id="GO:0006310">
    <property type="term" value="P:DNA recombination"/>
    <property type="evidence" value="ECO:0007669"/>
    <property type="project" value="UniProtKB-KW"/>
</dbReference>
<evidence type="ECO:0000313" key="3">
    <source>
        <dbReference type="Proteomes" id="UP000298030"/>
    </source>
</evidence>
<dbReference type="EMBL" id="QPFP01000087">
    <property type="protein sequence ID" value="TEB22705.1"/>
    <property type="molecule type" value="Genomic_DNA"/>
</dbReference>